<feature type="coiled-coil region" evidence="1">
    <location>
        <begin position="87"/>
        <end position="114"/>
    </location>
</feature>
<protein>
    <submittedName>
        <fullName evidence="3">PRKG1_interact domain-containing protein</fullName>
    </submittedName>
</protein>
<sequence>LAEERKQRAALEQQIAAQQQQQQQQQHQQQHSRASGRNRKEASEDPTNASISASVSAVDLIEKPFVTLNYPDDITMLGEQPVLNLVVFELEAELHALTRDLSAKELQLAALKDSRASSFHVNSPNSAVSGGAVQRIPSGFKSVDPVKNSGGESGHSARRAHPDSGTVSKANKELMTRLSSLQEENQRLADTLKEEDKMKQELMTAYHSSLKEITELNG</sequence>
<organism evidence="3">
    <name type="scientific">Echinostoma caproni</name>
    <dbReference type="NCBI Taxonomy" id="27848"/>
    <lineage>
        <taxon>Eukaryota</taxon>
        <taxon>Metazoa</taxon>
        <taxon>Spiralia</taxon>
        <taxon>Lophotrochozoa</taxon>
        <taxon>Platyhelminthes</taxon>
        <taxon>Trematoda</taxon>
        <taxon>Digenea</taxon>
        <taxon>Plagiorchiida</taxon>
        <taxon>Echinostomata</taxon>
        <taxon>Echinostomatoidea</taxon>
        <taxon>Echinostomatidae</taxon>
        <taxon>Echinostoma</taxon>
    </lineage>
</organism>
<keyword evidence="1" id="KW-0175">Coiled coil</keyword>
<evidence type="ECO:0000256" key="1">
    <source>
        <dbReference type="SAM" id="Coils"/>
    </source>
</evidence>
<reference evidence="3" key="1">
    <citation type="submission" date="2016-06" db="UniProtKB">
        <authorList>
            <consortium name="WormBaseParasite"/>
        </authorList>
    </citation>
    <scope>IDENTIFICATION</scope>
</reference>
<feature type="compositionally biased region" description="Low complexity" evidence="2">
    <location>
        <begin position="10"/>
        <end position="29"/>
    </location>
</feature>
<proteinExistence type="predicted"/>
<accession>A0A183BET3</accession>
<dbReference type="WBParaSite" id="ECPE_0001776301-mRNA-1">
    <property type="protein sequence ID" value="ECPE_0001776301-mRNA-1"/>
    <property type="gene ID" value="ECPE_0001776301"/>
</dbReference>
<name>A0A183BET3_9TREM</name>
<evidence type="ECO:0000313" key="3">
    <source>
        <dbReference type="WBParaSite" id="ECPE_0001776301-mRNA-1"/>
    </source>
</evidence>
<feature type="coiled-coil region" evidence="1">
    <location>
        <begin position="171"/>
        <end position="201"/>
    </location>
</feature>
<feature type="region of interest" description="Disordered" evidence="2">
    <location>
        <begin position="139"/>
        <end position="170"/>
    </location>
</feature>
<evidence type="ECO:0000256" key="2">
    <source>
        <dbReference type="SAM" id="MobiDB-lite"/>
    </source>
</evidence>
<dbReference type="AlphaFoldDB" id="A0A183BET3"/>
<feature type="region of interest" description="Disordered" evidence="2">
    <location>
        <begin position="1"/>
        <end position="51"/>
    </location>
</feature>